<feature type="region of interest" description="Disordered" evidence="8">
    <location>
        <begin position="275"/>
        <end position="311"/>
    </location>
</feature>
<feature type="compositionally biased region" description="Low complexity" evidence="8">
    <location>
        <begin position="418"/>
        <end position="429"/>
    </location>
</feature>
<feature type="compositionally biased region" description="Low complexity" evidence="8">
    <location>
        <begin position="294"/>
        <end position="306"/>
    </location>
</feature>
<evidence type="ECO:0000256" key="2">
    <source>
        <dbReference type="ARBA" id="ARBA00015342"/>
    </source>
</evidence>
<feature type="region of interest" description="Disordered" evidence="8">
    <location>
        <begin position="113"/>
        <end position="169"/>
    </location>
</feature>
<evidence type="ECO:0000256" key="7">
    <source>
        <dbReference type="ARBA" id="ARBA00023321"/>
    </source>
</evidence>
<accession>A0ABR4J595</accession>
<dbReference type="PANTHER" id="PTHR22934:SF25">
    <property type="entry name" value="DEVELOPMENTAL REGULATORY PROTEIN WETA"/>
    <property type="match status" value="1"/>
</dbReference>
<reference evidence="9 10" key="1">
    <citation type="submission" date="2024-07" db="EMBL/GenBank/DDBJ databases">
        <title>Section-level genome sequencing and comparative genomics of Aspergillus sections Usti and Cavernicolus.</title>
        <authorList>
            <consortium name="Lawrence Berkeley National Laboratory"/>
            <person name="Nybo J.L."/>
            <person name="Vesth T.C."/>
            <person name="Theobald S."/>
            <person name="Frisvad J.C."/>
            <person name="Larsen T.O."/>
            <person name="Kjaerboelling I."/>
            <person name="Rothschild-Mancinelli K."/>
            <person name="Lyhne E.K."/>
            <person name="Kogle M.E."/>
            <person name="Barry K."/>
            <person name="Clum A."/>
            <person name="Na H."/>
            <person name="Ledsgaard L."/>
            <person name="Lin J."/>
            <person name="Lipzen A."/>
            <person name="Kuo A."/>
            <person name="Riley R."/>
            <person name="Mondo S."/>
            <person name="LaButti K."/>
            <person name="Haridas S."/>
            <person name="Pangalinan J."/>
            <person name="Salamov A.A."/>
            <person name="Simmons B.A."/>
            <person name="Magnuson J.K."/>
            <person name="Chen J."/>
            <person name="Drula E."/>
            <person name="Henrissat B."/>
            <person name="Wiebenga A."/>
            <person name="Lubbers R.J."/>
            <person name="Gomes A.C."/>
            <person name="Makela M.R."/>
            <person name="Stajich J."/>
            <person name="Grigoriev I.V."/>
            <person name="Mortensen U.H."/>
            <person name="De vries R.P."/>
            <person name="Baker S.E."/>
            <person name="Andersen M.R."/>
        </authorList>
    </citation>
    <scope>NUCLEOTIDE SEQUENCE [LARGE SCALE GENOMIC DNA]</scope>
    <source>
        <strain evidence="9 10">CBS 600.67</strain>
    </source>
</reference>
<feature type="compositionally biased region" description="Polar residues" evidence="8">
    <location>
        <begin position="160"/>
        <end position="169"/>
    </location>
</feature>
<keyword evidence="4" id="KW-0805">Transcription regulation</keyword>
<dbReference type="PANTHER" id="PTHR22934">
    <property type="entry name" value="PROTEIN ESC1/WETA-RELATED"/>
    <property type="match status" value="1"/>
</dbReference>
<organism evidence="9 10">
    <name type="scientific">Aspergillus cavernicola</name>
    <dbReference type="NCBI Taxonomy" id="176166"/>
    <lineage>
        <taxon>Eukaryota</taxon>
        <taxon>Fungi</taxon>
        <taxon>Dikarya</taxon>
        <taxon>Ascomycota</taxon>
        <taxon>Pezizomycotina</taxon>
        <taxon>Eurotiomycetes</taxon>
        <taxon>Eurotiomycetidae</taxon>
        <taxon>Eurotiales</taxon>
        <taxon>Aspergillaceae</taxon>
        <taxon>Aspergillus</taxon>
        <taxon>Aspergillus subgen. Nidulantes</taxon>
    </lineage>
</organism>
<comment type="similarity">
    <text evidence="1">Belongs to the wetA family.</text>
</comment>
<keyword evidence="3" id="KW-0749">Sporulation</keyword>
<gene>
    <name evidence="9" type="ORF">BDW59DRAFT_5308</name>
</gene>
<feature type="region of interest" description="Disordered" evidence="8">
    <location>
        <begin position="386"/>
        <end position="495"/>
    </location>
</feature>
<feature type="region of interest" description="Disordered" evidence="8">
    <location>
        <begin position="508"/>
        <end position="533"/>
    </location>
</feature>
<keyword evidence="6" id="KW-0804">Transcription</keyword>
<sequence>MFAQPFDHSFNDLFNQYVNMDTSSTDDNKDVSFPCDFEQMFALDSLSNDCGDQSTAISDTQNTRQPVQHWGKDTWYLSQNTDCSTDQDNLAYQDSIQPPAILDFNVDIEFPSTGYPQASEIRSTPSTPPTTPGCKAKGGLSTPKSIRRHRDSNDRRGTLRKQSFSPGLMRSSQALRNTCRMAYPEAWAQRLQNFPIRNSDRGLPLSPPPSDILVQQENITNKHTPAQISHSAEGFRGSTEMPQRFEPRYFTHSPAIAMPSSSTTTLASQPQRYLNRPNTSALTPSPPLRDDFFPSPHSSDPQSMSSWNSDSLGTQAFQFTPELQGHDAQAWWSPMPSGVPQRQASYQQMIASPAPQRPIQVSADHGDLLQGGLMIQLDPTSFDISSSFSSATIPPTSNTQDNQSYNHGAPAPQRYVDSSSFTTPNIPNTSPSPSPSPKTHVSPKNGSILRNGMVMKSNPRRPHGRKLSGQSTPKPLKGPNSLSTSPRGSNKSVTVSFVNFGPQDSKKILTGVAPSGSSKTKARREQEARDRRRKLSEAALNAVRNAGGDVEALEAVFC</sequence>
<evidence type="ECO:0000256" key="3">
    <source>
        <dbReference type="ARBA" id="ARBA00022969"/>
    </source>
</evidence>
<keyword evidence="7" id="KW-0183">Conidiation</keyword>
<evidence type="ECO:0000256" key="4">
    <source>
        <dbReference type="ARBA" id="ARBA00023015"/>
    </source>
</evidence>
<feature type="compositionally biased region" description="Low complexity" evidence="8">
    <location>
        <begin position="386"/>
        <end position="397"/>
    </location>
</feature>
<evidence type="ECO:0000256" key="1">
    <source>
        <dbReference type="ARBA" id="ARBA00008881"/>
    </source>
</evidence>
<evidence type="ECO:0000256" key="6">
    <source>
        <dbReference type="ARBA" id="ARBA00023163"/>
    </source>
</evidence>
<dbReference type="EMBL" id="JBFXLS010000001">
    <property type="protein sequence ID" value="KAL2835223.1"/>
    <property type="molecule type" value="Genomic_DNA"/>
</dbReference>
<dbReference type="Proteomes" id="UP001610335">
    <property type="component" value="Unassembled WGS sequence"/>
</dbReference>
<feature type="compositionally biased region" description="Polar residues" evidence="8">
    <location>
        <begin position="480"/>
        <end position="495"/>
    </location>
</feature>
<evidence type="ECO:0000256" key="5">
    <source>
        <dbReference type="ARBA" id="ARBA00023159"/>
    </source>
</evidence>
<keyword evidence="10" id="KW-1185">Reference proteome</keyword>
<name>A0ABR4J595_9EURO</name>
<protein>
    <recommendedName>
        <fullName evidence="2">Developmental regulatory protein wetA</fullName>
    </recommendedName>
</protein>
<comment type="caution">
    <text evidence="9">The sequence shown here is derived from an EMBL/GenBank/DDBJ whole genome shotgun (WGS) entry which is preliminary data.</text>
</comment>
<evidence type="ECO:0000313" key="9">
    <source>
        <dbReference type="EMBL" id="KAL2835223.1"/>
    </source>
</evidence>
<proteinExistence type="inferred from homology"/>
<evidence type="ECO:0000256" key="8">
    <source>
        <dbReference type="SAM" id="MobiDB-lite"/>
    </source>
</evidence>
<dbReference type="InterPro" id="IPR040112">
    <property type="entry name" value="WetA"/>
</dbReference>
<evidence type="ECO:0000313" key="10">
    <source>
        <dbReference type="Proteomes" id="UP001610335"/>
    </source>
</evidence>
<keyword evidence="5" id="KW-0010">Activator</keyword>